<evidence type="ECO:0000313" key="2">
    <source>
        <dbReference type="EMBL" id="SJM57799.1"/>
    </source>
</evidence>
<keyword evidence="1" id="KW-1133">Transmembrane helix</keyword>
<organism evidence="2 3">
    <name type="scientific">Brevundimonas diminuta 3F5N</name>
    <dbReference type="NCBI Taxonomy" id="1255603"/>
    <lineage>
        <taxon>Bacteria</taxon>
        <taxon>Pseudomonadati</taxon>
        <taxon>Pseudomonadota</taxon>
        <taxon>Alphaproteobacteria</taxon>
        <taxon>Caulobacterales</taxon>
        <taxon>Caulobacteraceae</taxon>
        <taxon>Brevundimonas</taxon>
    </lineage>
</organism>
<evidence type="ECO:0000256" key="1">
    <source>
        <dbReference type="SAM" id="Phobius"/>
    </source>
</evidence>
<feature type="transmembrane region" description="Helical" evidence="1">
    <location>
        <begin position="12"/>
        <end position="29"/>
    </location>
</feature>
<dbReference type="EMBL" id="FUIE01000034">
    <property type="protein sequence ID" value="SJM57799.1"/>
    <property type="molecule type" value="Genomic_DNA"/>
</dbReference>
<feature type="transmembrane region" description="Helical" evidence="1">
    <location>
        <begin position="41"/>
        <end position="74"/>
    </location>
</feature>
<feature type="transmembrane region" description="Helical" evidence="1">
    <location>
        <begin position="106"/>
        <end position="124"/>
    </location>
</feature>
<reference evidence="2 3" key="1">
    <citation type="submission" date="2017-02" db="EMBL/GenBank/DDBJ databases">
        <authorList>
            <person name="Peterson S.W."/>
        </authorList>
    </citation>
    <scope>NUCLEOTIDE SEQUENCE [LARGE SCALE GENOMIC DNA]</scope>
    <source>
        <strain evidence="2 3">3F5N</strain>
    </source>
</reference>
<name>A0A1R4FPI7_BREDI</name>
<sequence>MERGLTWFRPWFLWLDRGLALGVARWIGLDEKGRARRWGRLLAVLLGTGAIGALLPPLFGAPVLVLGLVAVLAVFRRWAWDEEDRAANLNPGRRRTPGSEDYNNELLVALSAVFMLGSLLVWRLTGLHFFSATSGIGLLEYVAYVASEALEALPIVGNIEVMGYDNPSGVQAVLPTGGGVAAFALRMGLDLLVIGGLLQALSVARRIATGQDLRRYEETLRDAETEKQADAALQGLADLARRNNVAALALLETIALPPDGGTRHEVFKRRGAADVLLNLYEEGSVVGVSGLNAAILTYDVLITPELMNGAPLQWAKSVAARAHAAYLLGMLLGGEQGRSRLVEARDGFKLAAQSLSILDAPRLADRAELGFWAVEGEGLHQVEGIPPELPTSLITGIHGFIDRMGADAEAEVIDEAHRLIARIGTWMLSHGMTPPAGPTETLSTPLAQLDQAAATILQFGREPSNDTLDRLDRTIRDLETLHAQTQAAAVRSDAALRLAQAWIARARAVASARPEAFSQIDRWCETLRPTMITAPRVRAVVREIQASRFVLEASTTPFGPKREALAELAIETYRQLVNDPDLGGDPLSVEARANMAIALLNFAEGARPDLARIRLEEAAQLADSLRETADPTARASAALTGSNVRRDLAPFRPEDQRRDMLDLAIRDAKAAVDGYAELGNEEGRLLAMRALGLSHMEQAVLEGSGPEAGRHARAAFSALEFAVARLDRERNLGLWFKAAHTFADLAAYLGAQDRDRDKLTMAAALLAELRQLCIGPLEAQAPCVDKSASAIERALRDEDGRP</sequence>
<dbReference type="Proteomes" id="UP000195766">
    <property type="component" value="Unassembled WGS sequence"/>
</dbReference>
<dbReference type="AlphaFoldDB" id="A0A1R4FPI7"/>
<keyword evidence="1" id="KW-0812">Transmembrane</keyword>
<evidence type="ECO:0000313" key="3">
    <source>
        <dbReference type="Proteomes" id="UP000195766"/>
    </source>
</evidence>
<accession>A0A1R4FPI7</accession>
<gene>
    <name evidence="2" type="ORF">FM111_06130</name>
</gene>
<protein>
    <submittedName>
        <fullName evidence="2">Uncharacterized protein</fullName>
    </submittedName>
</protein>
<proteinExistence type="predicted"/>
<keyword evidence="1" id="KW-0472">Membrane</keyword>